<gene>
    <name evidence="3" type="ORF">D3Y59_12910</name>
</gene>
<feature type="signal peptide" evidence="2">
    <location>
        <begin position="1"/>
        <end position="21"/>
    </location>
</feature>
<feature type="region of interest" description="Disordered" evidence="1">
    <location>
        <begin position="73"/>
        <end position="97"/>
    </location>
</feature>
<dbReference type="EMBL" id="CP032317">
    <property type="protein sequence ID" value="AYA37864.1"/>
    <property type="molecule type" value="Genomic_DNA"/>
</dbReference>
<dbReference type="KEGG" id="hyh:D3Y59_12910"/>
<dbReference type="Proteomes" id="UP000262802">
    <property type="component" value="Chromosome"/>
</dbReference>
<protein>
    <submittedName>
        <fullName evidence="3">Uncharacterized protein</fullName>
    </submittedName>
</protein>
<proteinExistence type="predicted"/>
<dbReference type="RefSeq" id="WP_119445422.1">
    <property type="nucleotide sequence ID" value="NZ_CP032317.1"/>
</dbReference>
<sequence>MNKLLLLLLCLIFAFADPALALAEPSAPAATEAVLGPETVATPPRVPRPSYKRYKGNSRRKYRRNIFRRWSAKRRAKQKAKTAPRRGVITVEPPVRN</sequence>
<keyword evidence="2" id="KW-0732">Signal</keyword>
<keyword evidence="4" id="KW-1185">Reference proteome</keyword>
<reference evidence="3 4" key="1">
    <citation type="submission" date="2018-09" db="EMBL/GenBank/DDBJ databases">
        <title>Hymenobacter medium sp. nov., isolated from R2A medium.</title>
        <authorList>
            <person name="Yingchao G."/>
        </authorList>
    </citation>
    <scope>NUCLEOTIDE SEQUENCE [LARGE SCALE GENOMIC DNA]</scope>
    <source>
        <strain evidence="4">sh-6</strain>
    </source>
</reference>
<evidence type="ECO:0000256" key="1">
    <source>
        <dbReference type="SAM" id="MobiDB-lite"/>
    </source>
</evidence>
<dbReference type="AlphaFoldDB" id="A0A3B7R198"/>
<evidence type="ECO:0000313" key="4">
    <source>
        <dbReference type="Proteomes" id="UP000262802"/>
    </source>
</evidence>
<evidence type="ECO:0000313" key="3">
    <source>
        <dbReference type="EMBL" id="AYA37864.1"/>
    </source>
</evidence>
<evidence type="ECO:0000256" key="2">
    <source>
        <dbReference type="SAM" id="SignalP"/>
    </source>
</evidence>
<name>A0A3B7R198_9BACT</name>
<feature type="chain" id="PRO_5017756047" evidence="2">
    <location>
        <begin position="22"/>
        <end position="97"/>
    </location>
</feature>
<feature type="compositionally biased region" description="Basic residues" evidence="1">
    <location>
        <begin position="73"/>
        <end position="84"/>
    </location>
</feature>
<organism evidence="3 4">
    <name type="scientific">Hymenobacter oligotrophus</name>
    <dbReference type="NCBI Taxonomy" id="2319843"/>
    <lineage>
        <taxon>Bacteria</taxon>
        <taxon>Pseudomonadati</taxon>
        <taxon>Bacteroidota</taxon>
        <taxon>Cytophagia</taxon>
        <taxon>Cytophagales</taxon>
        <taxon>Hymenobacteraceae</taxon>
        <taxon>Hymenobacter</taxon>
    </lineage>
</organism>
<accession>A0A3B7R198</accession>